<reference evidence="3" key="1">
    <citation type="journal article" date="2006" name="PLoS Biol.">
        <title>Macronuclear genome sequence of the ciliate Tetrahymena thermophila, a model eukaryote.</title>
        <authorList>
            <person name="Eisen J.A."/>
            <person name="Coyne R.S."/>
            <person name="Wu M."/>
            <person name="Wu D."/>
            <person name="Thiagarajan M."/>
            <person name="Wortman J.R."/>
            <person name="Badger J.H."/>
            <person name="Ren Q."/>
            <person name="Amedeo P."/>
            <person name="Jones K.M."/>
            <person name="Tallon L.J."/>
            <person name="Delcher A.L."/>
            <person name="Salzberg S.L."/>
            <person name="Silva J.C."/>
            <person name="Haas B.J."/>
            <person name="Majoros W.H."/>
            <person name="Farzad M."/>
            <person name="Carlton J.M."/>
            <person name="Smith R.K. Jr."/>
            <person name="Garg J."/>
            <person name="Pearlman R.E."/>
            <person name="Karrer K.M."/>
            <person name="Sun L."/>
            <person name="Manning G."/>
            <person name="Elde N.C."/>
            <person name="Turkewitz A.P."/>
            <person name="Asai D.J."/>
            <person name="Wilkes D.E."/>
            <person name="Wang Y."/>
            <person name="Cai H."/>
            <person name="Collins K."/>
            <person name="Stewart B.A."/>
            <person name="Lee S.R."/>
            <person name="Wilamowska K."/>
            <person name="Weinberg Z."/>
            <person name="Ruzzo W.L."/>
            <person name="Wloga D."/>
            <person name="Gaertig J."/>
            <person name="Frankel J."/>
            <person name="Tsao C.-C."/>
            <person name="Gorovsky M.A."/>
            <person name="Keeling P.J."/>
            <person name="Waller R.F."/>
            <person name="Patron N.J."/>
            <person name="Cherry J.M."/>
            <person name="Stover N.A."/>
            <person name="Krieger C.J."/>
            <person name="del Toro C."/>
            <person name="Ryder H.F."/>
            <person name="Williamson S.C."/>
            <person name="Barbeau R.A."/>
            <person name="Hamilton E.P."/>
            <person name="Orias E."/>
        </authorList>
    </citation>
    <scope>NUCLEOTIDE SEQUENCE [LARGE SCALE GENOMIC DNA]</scope>
    <source>
        <strain evidence="3">SB210</strain>
    </source>
</reference>
<dbReference type="RefSeq" id="XP_001024519.2">
    <property type="nucleotide sequence ID" value="XM_001024519.2"/>
</dbReference>
<organism evidence="2 3">
    <name type="scientific">Tetrahymena thermophila (strain SB210)</name>
    <dbReference type="NCBI Taxonomy" id="312017"/>
    <lineage>
        <taxon>Eukaryota</taxon>
        <taxon>Sar</taxon>
        <taxon>Alveolata</taxon>
        <taxon>Ciliophora</taxon>
        <taxon>Intramacronucleata</taxon>
        <taxon>Oligohymenophorea</taxon>
        <taxon>Hymenostomatida</taxon>
        <taxon>Tetrahymenina</taxon>
        <taxon>Tetrahymenidae</taxon>
        <taxon>Tetrahymena</taxon>
    </lineage>
</organism>
<keyword evidence="1" id="KW-0175">Coiled coil</keyword>
<evidence type="ECO:0000313" key="3">
    <source>
        <dbReference type="Proteomes" id="UP000009168"/>
    </source>
</evidence>
<gene>
    <name evidence="2" type="ORF">TTHERM_00299920</name>
</gene>
<keyword evidence="3" id="KW-1185">Reference proteome</keyword>
<evidence type="ECO:0000313" key="2">
    <source>
        <dbReference type="EMBL" id="EAS04274.2"/>
    </source>
</evidence>
<protein>
    <submittedName>
        <fullName evidence="2">Uncharacterized protein</fullName>
    </submittedName>
</protein>
<dbReference type="GeneID" id="7833032"/>
<dbReference type="AlphaFoldDB" id="I7LXA7"/>
<accession>I7LXA7</accession>
<dbReference type="KEGG" id="tet:TTHERM_00299920"/>
<name>I7LXA7_TETTS</name>
<evidence type="ECO:0000256" key="1">
    <source>
        <dbReference type="SAM" id="Coils"/>
    </source>
</evidence>
<proteinExistence type="predicted"/>
<feature type="coiled-coil region" evidence="1">
    <location>
        <begin position="1"/>
        <end position="28"/>
    </location>
</feature>
<sequence length="403" mass="47107">MIDQNQEIQESNQSIQQLEAEKQDKKEEQITSKQFGLKLNKYFALGCSVSIIWYSYKIYDTSFKRSHLQKQLVYSPSIIQQSNKKLNEYLNNLTSQIKDFLSYTEEQNSLDSYQIYSKIKEKLQVLDAGLQKSMKTIDDSIQKYYQLDTQSEKEHIPITFIKENGQTTVRINSILVMGRLGQPENSQEFLLNADQSEYLIYKKNFKEKLFINNMLQSRQNPIHDVKEQWVNSFQLYDTQKDMKVLVNNFSSQTVITEDCLDHIYNLKDIMKLEKELGILFACSLLLSPFPFYNGIQIGVQDSELGIKARGIFCLLGDLVFDSKSQSFRMENPQFIARSKQAIIEYLNYNIKFYQGKLKMAIYGLALSGLIYYTLTHKQKVASVYQNIKQRIKKGLLYIYNNIL</sequence>
<dbReference type="InParanoid" id="I7LXA7"/>
<dbReference type="EMBL" id="GG662449">
    <property type="protein sequence ID" value="EAS04274.2"/>
    <property type="molecule type" value="Genomic_DNA"/>
</dbReference>
<dbReference type="Proteomes" id="UP000009168">
    <property type="component" value="Unassembled WGS sequence"/>
</dbReference>